<dbReference type="PROSITE" id="PS51384">
    <property type="entry name" value="FAD_FR"/>
    <property type="match status" value="1"/>
</dbReference>
<keyword evidence="4" id="KW-0560">Oxidoreductase</keyword>
<evidence type="ECO:0000256" key="3">
    <source>
        <dbReference type="ARBA" id="ARBA00022989"/>
    </source>
</evidence>
<feature type="transmembrane region" description="Helical" evidence="7">
    <location>
        <begin position="395"/>
        <end position="415"/>
    </location>
</feature>
<dbReference type="Pfam" id="PF01794">
    <property type="entry name" value="Ferric_reduct"/>
    <property type="match status" value="1"/>
</dbReference>
<gene>
    <name evidence="9" type="ORF">QSP1433_LOCUS858</name>
</gene>
<dbReference type="Pfam" id="PF08022">
    <property type="entry name" value="FAD_binding_8"/>
    <property type="match status" value="1"/>
</dbReference>
<dbReference type="InterPro" id="IPR017927">
    <property type="entry name" value="FAD-bd_FR_type"/>
</dbReference>
<dbReference type="InterPro" id="IPR050369">
    <property type="entry name" value="RBOH/FRE"/>
</dbReference>
<dbReference type="AlphaFoldDB" id="A0A7S2R8R2"/>
<dbReference type="PANTHER" id="PTHR11972">
    <property type="entry name" value="NADPH OXIDASE"/>
    <property type="match status" value="1"/>
</dbReference>
<dbReference type="Gene3D" id="3.40.50.80">
    <property type="entry name" value="Nucleotide-binding domain of ferredoxin-NADP reductase (FNR) module"/>
    <property type="match status" value="1"/>
</dbReference>
<dbReference type="SUPFAM" id="SSF52343">
    <property type="entry name" value="Ferredoxin reductase-like, C-terminal NADP-linked domain"/>
    <property type="match status" value="1"/>
</dbReference>
<evidence type="ECO:0000256" key="2">
    <source>
        <dbReference type="ARBA" id="ARBA00022692"/>
    </source>
</evidence>
<dbReference type="InterPro" id="IPR000778">
    <property type="entry name" value="Cyt_b245_heavy_chain"/>
</dbReference>
<dbReference type="SUPFAM" id="SSF63380">
    <property type="entry name" value="Riboflavin synthase domain-like"/>
    <property type="match status" value="1"/>
</dbReference>
<feature type="transmembrane region" description="Helical" evidence="7">
    <location>
        <begin position="316"/>
        <end position="336"/>
    </location>
</feature>
<evidence type="ECO:0000256" key="1">
    <source>
        <dbReference type="ARBA" id="ARBA00004141"/>
    </source>
</evidence>
<keyword evidence="2 7" id="KW-0812">Transmembrane</keyword>
<dbReference type="GO" id="GO:0016491">
    <property type="term" value="F:oxidoreductase activity"/>
    <property type="evidence" value="ECO:0007669"/>
    <property type="project" value="UniProtKB-KW"/>
</dbReference>
<keyword evidence="5 7" id="KW-0472">Membrane</keyword>
<dbReference type="GO" id="GO:0005886">
    <property type="term" value="C:plasma membrane"/>
    <property type="evidence" value="ECO:0007669"/>
    <property type="project" value="TreeGrafter"/>
</dbReference>
<dbReference type="EMBL" id="HBHK01001451">
    <property type="protein sequence ID" value="CAD9663998.1"/>
    <property type="molecule type" value="Transcribed_RNA"/>
</dbReference>
<accession>A0A7S2R8R2</accession>
<dbReference type="Pfam" id="PF08030">
    <property type="entry name" value="NAD_binding_6"/>
    <property type="match status" value="1"/>
</dbReference>
<evidence type="ECO:0000313" key="9">
    <source>
        <dbReference type="EMBL" id="CAD9663998.1"/>
    </source>
</evidence>
<evidence type="ECO:0000256" key="5">
    <source>
        <dbReference type="ARBA" id="ARBA00023136"/>
    </source>
</evidence>
<evidence type="ECO:0000259" key="8">
    <source>
        <dbReference type="PROSITE" id="PS51384"/>
    </source>
</evidence>
<feature type="domain" description="FAD-binding FR-type" evidence="8">
    <location>
        <begin position="457"/>
        <end position="602"/>
    </location>
</feature>
<proteinExistence type="predicted"/>
<organism evidence="9">
    <name type="scientific">Mucochytrium quahogii</name>
    <dbReference type="NCBI Taxonomy" id="96639"/>
    <lineage>
        <taxon>Eukaryota</taxon>
        <taxon>Sar</taxon>
        <taxon>Stramenopiles</taxon>
        <taxon>Bigyra</taxon>
        <taxon>Labyrinthulomycetes</taxon>
        <taxon>Thraustochytrida</taxon>
        <taxon>Thraustochytriidae</taxon>
        <taxon>Mucochytrium</taxon>
    </lineage>
</organism>
<keyword evidence="3 7" id="KW-1133">Transmembrane helix</keyword>
<sequence length="842" mass="95287">MTKPFFIPKRKAGEAFAPSLQRKGSNNPQTTTNMLPKPNQHNEVPPPKPPKPAKFTNMETTRVAVREAAPRDTPPQKPPVNNLIGFTLFAHNLGYAAGISNLCFGTLASLWSYQIILRPAAQDILFAHLWCGYYCIVLGVLLLFYEYFCGLRQFPTLWGEGTHSRSPLRAIMYLVLSVGCFFSYPTILAGIVMVACSIANAKATRNKEYVSPGGAPRGSYCMCLKKPQTDTDDENNLEDVEPLGAWDNFRKWLKRQEEIGLLGQFLLVFLYVGINIVLFVQRVVSWYDLVNTAQLDCTPDNEFDCVSYFAPWAKAFGQTLNFNCALLLVPVLKTFIRKLNSLRYDHANGATFMPPLRKNVIFHKFIAFFVLGGAIGHILFHFVNLMVSPEATTAIYKFGAFFTGYCITVAMYFIYAGAQARVRRAHYEIFWTTHHSFILFYGFLLAHAPKFWLWSLIPILMYIVERFIRLRNSRKVFYVSKVVHKAPVMCISFFPGRKGDFKFREGQYVYLLVPGISTSEWHPFTISSASEELEKLNGEVTLHIRIVREGSWTDQVMHMFKRMAPTTCKNGNAFSLDLTHLDGQGRNQPGKSTGPDGQPLIMIDGPHAAPAQHYSEYDDVMLVGAGIGLTPSAAILQSVLSYKWKKGFKPETISFFFVVRQSEVFSFRWFIRLLVELQQSVASDYAAGSLDRNLHRLQIHLFITKAPKNGEYTKRQASIGTTRQPTLKDGMQRAGVNVNLGFDEKDLELAMLNPTVPASQLVNMVSKGGSLENRMQDIYVWNGRPGWDDIFSYVKLNRRTTTSQIGVCFCGTPVIGKDLKTFCHKYSSLEDNCRFVLHKENF</sequence>
<feature type="transmembrane region" description="Helical" evidence="7">
    <location>
        <begin position="170"/>
        <end position="199"/>
    </location>
</feature>
<dbReference type="InterPro" id="IPR013112">
    <property type="entry name" value="FAD-bd_8"/>
</dbReference>
<dbReference type="InterPro" id="IPR017938">
    <property type="entry name" value="Riboflavin_synthase-like_b-brl"/>
</dbReference>
<dbReference type="Gene3D" id="2.40.30.10">
    <property type="entry name" value="Translation factors"/>
    <property type="match status" value="1"/>
</dbReference>
<dbReference type="InterPro" id="IPR039261">
    <property type="entry name" value="FNR_nucleotide-bd"/>
</dbReference>
<feature type="transmembrane region" description="Helical" evidence="7">
    <location>
        <begin position="365"/>
        <end position="383"/>
    </location>
</feature>
<evidence type="ECO:0000256" key="6">
    <source>
        <dbReference type="SAM" id="MobiDB-lite"/>
    </source>
</evidence>
<dbReference type="InterPro" id="IPR013121">
    <property type="entry name" value="Fe_red_NAD-bd_6"/>
</dbReference>
<dbReference type="InterPro" id="IPR013130">
    <property type="entry name" value="Fe3_Rdtase_TM_dom"/>
</dbReference>
<evidence type="ECO:0000256" key="7">
    <source>
        <dbReference type="SAM" id="Phobius"/>
    </source>
</evidence>
<reference evidence="9" key="1">
    <citation type="submission" date="2021-01" db="EMBL/GenBank/DDBJ databases">
        <authorList>
            <person name="Corre E."/>
            <person name="Pelletier E."/>
            <person name="Niang G."/>
            <person name="Scheremetjew M."/>
            <person name="Finn R."/>
            <person name="Kale V."/>
            <person name="Holt S."/>
            <person name="Cochrane G."/>
            <person name="Meng A."/>
            <person name="Brown T."/>
            <person name="Cohen L."/>
        </authorList>
    </citation>
    <scope>NUCLEOTIDE SEQUENCE</scope>
    <source>
        <strain evidence="9">NY070348D</strain>
    </source>
</reference>
<feature type="region of interest" description="Disordered" evidence="6">
    <location>
        <begin position="1"/>
        <end position="55"/>
    </location>
</feature>
<name>A0A7S2R8R2_9STRA</name>
<dbReference type="PANTHER" id="PTHR11972:SF153">
    <property type="entry name" value="SUPEROXIDE-GENERATING NADPH OXIDASE HEAVY CHAIN SUBUNIT A"/>
    <property type="match status" value="1"/>
</dbReference>
<dbReference type="CDD" id="cd06186">
    <property type="entry name" value="NOX_Duox_like_FAD_NADP"/>
    <property type="match status" value="1"/>
</dbReference>
<feature type="compositionally biased region" description="Polar residues" evidence="6">
    <location>
        <begin position="22"/>
        <end position="42"/>
    </location>
</feature>
<feature type="transmembrane region" description="Helical" evidence="7">
    <location>
        <begin position="125"/>
        <end position="145"/>
    </location>
</feature>
<feature type="transmembrane region" description="Helical" evidence="7">
    <location>
        <begin position="259"/>
        <end position="280"/>
    </location>
</feature>
<feature type="transmembrane region" description="Helical" evidence="7">
    <location>
        <begin position="93"/>
        <end position="113"/>
    </location>
</feature>
<comment type="subcellular location">
    <subcellularLocation>
        <location evidence="1">Membrane</location>
        <topology evidence="1">Multi-pass membrane protein</topology>
    </subcellularLocation>
</comment>
<dbReference type="PRINTS" id="PR00466">
    <property type="entry name" value="GP91PHOX"/>
</dbReference>
<evidence type="ECO:0000256" key="4">
    <source>
        <dbReference type="ARBA" id="ARBA00023002"/>
    </source>
</evidence>
<protein>
    <recommendedName>
        <fullName evidence="8">FAD-binding FR-type domain-containing protein</fullName>
    </recommendedName>
</protein>